<keyword evidence="2" id="KW-1133">Transmembrane helix</keyword>
<evidence type="ECO:0000256" key="2">
    <source>
        <dbReference type="SAM" id="Phobius"/>
    </source>
</evidence>
<evidence type="ECO:0000313" key="4">
    <source>
        <dbReference type="Proteomes" id="UP000712281"/>
    </source>
</evidence>
<feature type="transmembrane region" description="Helical" evidence="2">
    <location>
        <begin position="189"/>
        <end position="213"/>
    </location>
</feature>
<comment type="caution">
    <text evidence="3">The sequence shown here is derived from an EMBL/GenBank/DDBJ whole genome shotgun (WGS) entry which is preliminary data.</text>
</comment>
<dbReference type="AlphaFoldDB" id="A0A8S9HIG2"/>
<organism evidence="3 4">
    <name type="scientific">Brassica cretica</name>
    <name type="common">Mustard</name>
    <dbReference type="NCBI Taxonomy" id="69181"/>
    <lineage>
        <taxon>Eukaryota</taxon>
        <taxon>Viridiplantae</taxon>
        <taxon>Streptophyta</taxon>
        <taxon>Embryophyta</taxon>
        <taxon>Tracheophyta</taxon>
        <taxon>Spermatophyta</taxon>
        <taxon>Magnoliopsida</taxon>
        <taxon>eudicotyledons</taxon>
        <taxon>Gunneridae</taxon>
        <taxon>Pentapetalae</taxon>
        <taxon>rosids</taxon>
        <taxon>malvids</taxon>
        <taxon>Brassicales</taxon>
        <taxon>Brassicaceae</taxon>
        <taxon>Brassiceae</taxon>
        <taxon>Brassica</taxon>
    </lineage>
</organism>
<dbReference type="EMBL" id="QGKW02001940">
    <property type="protein sequence ID" value="KAF2556547.1"/>
    <property type="molecule type" value="Genomic_DNA"/>
</dbReference>
<evidence type="ECO:0000256" key="1">
    <source>
        <dbReference type="SAM" id="MobiDB-lite"/>
    </source>
</evidence>
<name>A0A8S9HIG2_BRACR</name>
<protein>
    <submittedName>
        <fullName evidence="3">Uncharacterized protein</fullName>
    </submittedName>
</protein>
<proteinExistence type="predicted"/>
<reference evidence="3" key="1">
    <citation type="submission" date="2019-12" db="EMBL/GenBank/DDBJ databases">
        <title>Genome sequencing and annotation of Brassica cretica.</title>
        <authorList>
            <person name="Studholme D.J."/>
            <person name="Sarris P.F."/>
        </authorList>
    </citation>
    <scope>NUCLEOTIDE SEQUENCE</scope>
    <source>
        <strain evidence="3">PFS-001/15</strain>
        <tissue evidence="3">Leaf</tissue>
    </source>
</reference>
<evidence type="ECO:0000313" key="3">
    <source>
        <dbReference type="EMBL" id="KAF2556547.1"/>
    </source>
</evidence>
<accession>A0A8S9HIG2</accession>
<sequence>MELSSVLDASTSRGSWIFGFSVPRRSLVFRLVIPAPLLLHLVSSGGGNCLSMLQVWLDNIEMWLSPDPSFCLGSHLLPKSNQISVVLSVLWTSQMALLGTDKAVLDGFQSVGVALRASQYLPRRGLMDSFAQIWGSRCLGFQICGGVDRFEAAFFLARRRVVDFPSLPPVKLDLGPVGLRRRARRGERYCMVAVALALVRAAASVCLSAWASMTSHGLFRRRSGFVLPGSPLSVLLCPSAYGFSPLSVSSVNSSVLLRCCFAEEAIWSYHRFSMLERVGLSVFFGLARWHPKGSLECVAAESSWRLGSPSIGGGIGVPHGVPGDIWVHLELKGATARSRSRFHVQGHTDLTLGATSQSDVPKSLPMFRATCWSDTPRSLASSRPETPKSSILERPLRATYQGRSQPERPAQSDYLKSLQPERPAQVVRVLTGRDTKKHVGSDLLERLC</sequence>
<keyword evidence="2" id="KW-0812">Transmembrane</keyword>
<feature type="region of interest" description="Disordered" evidence="1">
    <location>
        <begin position="375"/>
        <end position="394"/>
    </location>
</feature>
<keyword evidence="2" id="KW-0472">Membrane</keyword>
<dbReference type="Proteomes" id="UP000712281">
    <property type="component" value="Unassembled WGS sequence"/>
</dbReference>
<feature type="compositionally biased region" description="Polar residues" evidence="1">
    <location>
        <begin position="375"/>
        <end position="389"/>
    </location>
</feature>
<feature type="region of interest" description="Disordered" evidence="1">
    <location>
        <begin position="399"/>
        <end position="420"/>
    </location>
</feature>
<gene>
    <name evidence="3" type="ORF">F2Q68_00017660</name>
</gene>